<dbReference type="EMBL" id="JAFMPM010000006">
    <property type="protein sequence ID" value="MBO0612644.1"/>
    <property type="molecule type" value="Genomic_DNA"/>
</dbReference>
<dbReference type="Pfam" id="PF01520">
    <property type="entry name" value="Amidase_3"/>
    <property type="match status" value="1"/>
</dbReference>
<sequence>MKTSILPILQKPNIIVLTAGHGDGDPGAVDGSHAQAPQTISITNEIASILKKSNIDVRVSPHSQDLGDSINWVNKRFNYGDAWILEIHRDSATGLDMDDASKRCGIYYGVSNESKKVGEFIRQSFISHDAHKHSWCRPDTESEDGKLGWIRETKPVAHLLELGFMQGRNDNEHLYWLASVAAHAIFEAFTGNKLKIDQITNNDQMPFIIPGNY</sequence>
<reference evidence="3" key="2">
    <citation type="submission" date="2021-04" db="EMBL/GenBank/DDBJ databases">
        <title>Complete Genome and methylome analysis of Thiothrix fructosivorans ATCC 49748.</title>
        <authorList>
            <person name="Fomenkov A."/>
            <person name="Sun L."/>
            <person name="Vincze T."/>
            <person name="Grabovich M.Y."/>
            <person name="Roberts R.J."/>
        </authorList>
    </citation>
    <scope>NUCLEOTIDE SEQUENCE</scope>
    <source>
        <strain evidence="3">ATCC 49748</strain>
    </source>
</reference>
<accession>A0A8B0SKK6</accession>
<dbReference type="GO" id="GO:0009253">
    <property type="term" value="P:peptidoglycan catabolic process"/>
    <property type="evidence" value="ECO:0007669"/>
    <property type="project" value="InterPro"/>
</dbReference>
<feature type="domain" description="MurNAc-LAA" evidence="1">
    <location>
        <begin position="15"/>
        <end position="175"/>
    </location>
</feature>
<dbReference type="EC" id="3.5.1.28" evidence="3"/>
<dbReference type="Proteomes" id="UP000664466">
    <property type="component" value="Unassembled WGS sequence"/>
</dbReference>
<keyword evidence="3" id="KW-0378">Hydrolase</keyword>
<dbReference type="RefSeq" id="WP_207250335.1">
    <property type="nucleotide sequence ID" value="NZ_JAFMPM010000006.1"/>
</dbReference>
<dbReference type="InterPro" id="IPR002508">
    <property type="entry name" value="MurNAc-LAA_cat"/>
</dbReference>
<dbReference type="Gene3D" id="3.40.630.40">
    <property type="entry name" value="Zn-dependent exopeptidases"/>
    <property type="match status" value="1"/>
</dbReference>
<proteinExistence type="predicted"/>
<dbReference type="AlphaFoldDB" id="A0A8B0SKK6"/>
<keyword evidence="4" id="KW-1185">Reference proteome</keyword>
<evidence type="ECO:0000259" key="1">
    <source>
        <dbReference type="Pfam" id="PF01520"/>
    </source>
</evidence>
<dbReference type="SUPFAM" id="SSF53187">
    <property type="entry name" value="Zn-dependent exopeptidases"/>
    <property type="match status" value="1"/>
</dbReference>
<evidence type="ECO:0000313" key="3">
    <source>
        <dbReference type="EMBL" id="QTX11886.1"/>
    </source>
</evidence>
<evidence type="ECO:0000313" key="4">
    <source>
        <dbReference type="Proteomes" id="UP000664466"/>
    </source>
</evidence>
<protein>
    <submittedName>
        <fullName evidence="3">N-acetylmuramoyl-L-alanine amidase</fullName>
        <ecNumber evidence="3">3.5.1.28</ecNumber>
    </submittedName>
</protein>
<gene>
    <name evidence="3" type="ORF">J1836_005990</name>
    <name evidence="2" type="ORF">J1836_06835</name>
</gene>
<evidence type="ECO:0000313" key="2">
    <source>
        <dbReference type="EMBL" id="MBO0612644.1"/>
    </source>
</evidence>
<reference evidence="2 4" key="1">
    <citation type="submission" date="2021-03" db="EMBL/GenBank/DDBJ databases">
        <title>Draft genome and methylome analysis of Thiotrix fructosivoruns ATCC 49748.</title>
        <authorList>
            <person name="Fomenkov A."/>
            <person name="Grabovich M.Y."/>
            <person name="Roberts R.J."/>
        </authorList>
    </citation>
    <scope>NUCLEOTIDE SEQUENCE [LARGE SCALE GENOMIC DNA]</scope>
    <source>
        <strain evidence="2 4">ATCC 49748</strain>
    </source>
</reference>
<dbReference type="GO" id="GO:0008745">
    <property type="term" value="F:N-acetylmuramoyl-L-alanine amidase activity"/>
    <property type="evidence" value="ECO:0007669"/>
    <property type="project" value="UniProtKB-EC"/>
</dbReference>
<dbReference type="EMBL" id="CP072748">
    <property type="protein sequence ID" value="QTX11886.1"/>
    <property type="molecule type" value="Genomic_DNA"/>
</dbReference>
<name>A0A8B0SKK6_9GAMM</name>
<organism evidence="3">
    <name type="scientific">Thiothrix fructosivorans</name>
    <dbReference type="NCBI Taxonomy" id="111770"/>
    <lineage>
        <taxon>Bacteria</taxon>
        <taxon>Pseudomonadati</taxon>
        <taxon>Pseudomonadota</taxon>
        <taxon>Gammaproteobacteria</taxon>
        <taxon>Thiotrichales</taxon>
        <taxon>Thiotrichaceae</taxon>
        <taxon>Thiothrix</taxon>
    </lineage>
</organism>